<evidence type="ECO:0000313" key="3">
    <source>
        <dbReference type="Proteomes" id="UP000266188"/>
    </source>
</evidence>
<comment type="caution">
    <text evidence="2">The sequence shown here is derived from an EMBL/GenBank/DDBJ whole genome shotgun (WGS) entry which is preliminary data.</text>
</comment>
<dbReference type="AlphaFoldDB" id="A0A3A2ZP95"/>
<gene>
    <name evidence="2" type="ORF">PHISCL_03609</name>
</gene>
<evidence type="ECO:0000256" key="1">
    <source>
        <dbReference type="SAM" id="MobiDB-lite"/>
    </source>
</evidence>
<dbReference type="EMBL" id="MVGC01000095">
    <property type="protein sequence ID" value="RJE24073.1"/>
    <property type="molecule type" value="Genomic_DNA"/>
</dbReference>
<organism evidence="2 3">
    <name type="scientific">Aspergillus sclerotialis</name>
    <dbReference type="NCBI Taxonomy" id="2070753"/>
    <lineage>
        <taxon>Eukaryota</taxon>
        <taxon>Fungi</taxon>
        <taxon>Dikarya</taxon>
        <taxon>Ascomycota</taxon>
        <taxon>Pezizomycotina</taxon>
        <taxon>Eurotiomycetes</taxon>
        <taxon>Eurotiomycetidae</taxon>
        <taxon>Eurotiales</taxon>
        <taxon>Aspergillaceae</taxon>
        <taxon>Aspergillus</taxon>
        <taxon>Aspergillus subgen. Polypaecilum</taxon>
    </lineage>
</organism>
<accession>A0A3A2ZP95</accession>
<evidence type="ECO:0000313" key="2">
    <source>
        <dbReference type="EMBL" id="RJE24073.1"/>
    </source>
</evidence>
<proteinExistence type="predicted"/>
<reference evidence="3" key="1">
    <citation type="submission" date="2017-02" db="EMBL/GenBank/DDBJ databases">
        <authorList>
            <person name="Tafer H."/>
            <person name="Lopandic K."/>
        </authorList>
    </citation>
    <scope>NUCLEOTIDE SEQUENCE [LARGE SCALE GENOMIC DNA]</scope>
    <source>
        <strain evidence="3">CBS 366.77</strain>
    </source>
</reference>
<keyword evidence="3" id="KW-1185">Reference proteome</keyword>
<sequence>MDNFVHSPSRMDIHSTHTRQRRCFTHHDQNPKILKGSDMVLYPVFKSLGVAVDVRPTLEYDGHYHTTNKHLNLKYTVGGKHTFFYDTGFSRKTSSVVRVGKAFHPYTTSEDGGYELDDIEKIAEEEFPLTKRKASLGLRSPSMRKWLLVTSLMGKRLGSEPGTRVLLFWLLFLDDVSVVSVDDM</sequence>
<dbReference type="OrthoDB" id="27483at2759"/>
<dbReference type="Proteomes" id="UP000266188">
    <property type="component" value="Unassembled WGS sequence"/>
</dbReference>
<name>A0A3A2ZP95_9EURO</name>
<feature type="region of interest" description="Disordered" evidence="1">
    <location>
        <begin position="1"/>
        <end position="20"/>
    </location>
</feature>
<protein>
    <submittedName>
        <fullName evidence="2">Uncharacterized protein</fullName>
    </submittedName>
</protein>